<feature type="signal peptide" evidence="1">
    <location>
        <begin position="1"/>
        <end position="18"/>
    </location>
</feature>
<evidence type="ECO:0000256" key="1">
    <source>
        <dbReference type="SAM" id="SignalP"/>
    </source>
</evidence>
<name>A0A014QRV3_9HYPO</name>
<sequence>MQYSILSILAVLTASSLGFPRYSWGQAFHHPAHIKVCNYMGVPVYVEYFGPQPEEPRRIEDGNCEVFGHLNENGDLKFTVDEYNWQAEVSHNTGQHDYDFAIKGINDGFPGHAAGRCGEASVRYRPDGEATCPPGTPIDVDLYPDRSRRPFGVPYYYRSGWY</sequence>
<dbReference type="AlphaFoldDB" id="A0A014QRV3"/>
<dbReference type="HOGENOM" id="CLU_120099_0_0_1"/>
<accession>A0A014QRV3</accession>
<organism evidence="2 3">
    <name type="scientific">Metarhizium robertsii</name>
    <dbReference type="NCBI Taxonomy" id="568076"/>
    <lineage>
        <taxon>Eukaryota</taxon>
        <taxon>Fungi</taxon>
        <taxon>Dikarya</taxon>
        <taxon>Ascomycota</taxon>
        <taxon>Pezizomycotina</taxon>
        <taxon>Sordariomycetes</taxon>
        <taxon>Hypocreomycetidae</taxon>
        <taxon>Hypocreales</taxon>
        <taxon>Clavicipitaceae</taxon>
        <taxon>Metarhizium</taxon>
    </lineage>
</organism>
<proteinExistence type="predicted"/>
<feature type="chain" id="PRO_5001473701" evidence="1">
    <location>
        <begin position="19"/>
        <end position="162"/>
    </location>
</feature>
<reference evidence="2 3" key="1">
    <citation type="submission" date="2014-02" db="EMBL/GenBank/DDBJ databases">
        <title>The genome sequence of the entomopathogenic fungus Metarhizium robertsii ARSEF 2575.</title>
        <authorList>
            <person name="Giuliano Garisto Donzelli B."/>
            <person name="Roe B.A."/>
            <person name="Macmil S.L."/>
            <person name="Krasnoff S.B."/>
            <person name="Gibson D.M."/>
        </authorList>
    </citation>
    <scope>NUCLEOTIDE SEQUENCE [LARGE SCALE GENOMIC DNA]</scope>
    <source>
        <strain evidence="2 3">ARSEF 2575</strain>
    </source>
</reference>
<gene>
    <name evidence="2" type="ORF">X797_011392</name>
</gene>
<dbReference type="Proteomes" id="UP000030151">
    <property type="component" value="Unassembled WGS sequence"/>
</dbReference>
<protein>
    <submittedName>
        <fullName evidence="2">Uncharacterized protein</fullName>
    </submittedName>
</protein>
<keyword evidence="1" id="KW-0732">Signal</keyword>
<evidence type="ECO:0000313" key="2">
    <source>
        <dbReference type="EMBL" id="EXU95518.1"/>
    </source>
</evidence>
<comment type="caution">
    <text evidence="2">The sequence shown here is derived from an EMBL/GenBank/DDBJ whole genome shotgun (WGS) entry which is preliminary data.</text>
</comment>
<evidence type="ECO:0000313" key="3">
    <source>
        <dbReference type="Proteomes" id="UP000030151"/>
    </source>
</evidence>
<dbReference type="EMBL" id="JELW01000076">
    <property type="protein sequence ID" value="EXU95518.1"/>
    <property type="molecule type" value="Genomic_DNA"/>
</dbReference>